<dbReference type="RefSeq" id="WP_146563733.1">
    <property type="nucleotide sequence ID" value="NZ_SIHJ01000001.1"/>
</dbReference>
<evidence type="ECO:0000256" key="2">
    <source>
        <dbReference type="ARBA" id="ARBA00022475"/>
    </source>
</evidence>
<accession>A0A5C5VG34</accession>
<keyword evidence="4 8" id="KW-0812">Transmembrane</keyword>
<evidence type="ECO:0000313" key="9">
    <source>
        <dbReference type="EMBL" id="TWT36655.1"/>
    </source>
</evidence>
<feature type="transmembrane region" description="Helical" evidence="8">
    <location>
        <begin position="288"/>
        <end position="308"/>
    </location>
</feature>
<evidence type="ECO:0000256" key="7">
    <source>
        <dbReference type="ARBA" id="ARBA00024033"/>
    </source>
</evidence>
<evidence type="ECO:0000313" key="10">
    <source>
        <dbReference type="Proteomes" id="UP000316714"/>
    </source>
</evidence>
<evidence type="ECO:0000256" key="3">
    <source>
        <dbReference type="ARBA" id="ARBA00022679"/>
    </source>
</evidence>
<evidence type="ECO:0000256" key="4">
    <source>
        <dbReference type="ARBA" id="ARBA00022692"/>
    </source>
</evidence>
<feature type="transmembrane region" description="Helical" evidence="8">
    <location>
        <begin position="109"/>
        <end position="127"/>
    </location>
</feature>
<feature type="transmembrane region" description="Helical" evidence="8">
    <location>
        <begin position="320"/>
        <end position="348"/>
    </location>
</feature>
<comment type="subcellular location">
    <subcellularLocation>
        <location evidence="1">Cell membrane</location>
        <topology evidence="1">Multi-pass membrane protein</topology>
    </subcellularLocation>
</comment>
<evidence type="ECO:0008006" key="11">
    <source>
        <dbReference type="Google" id="ProtNLM"/>
    </source>
</evidence>
<organism evidence="9 10">
    <name type="scientific">Posidoniimonas corsicana</name>
    <dbReference type="NCBI Taxonomy" id="1938618"/>
    <lineage>
        <taxon>Bacteria</taxon>
        <taxon>Pseudomonadati</taxon>
        <taxon>Planctomycetota</taxon>
        <taxon>Planctomycetia</taxon>
        <taxon>Pirellulales</taxon>
        <taxon>Lacipirellulaceae</taxon>
        <taxon>Posidoniimonas</taxon>
    </lineage>
</organism>
<evidence type="ECO:0000256" key="6">
    <source>
        <dbReference type="ARBA" id="ARBA00023136"/>
    </source>
</evidence>
<dbReference type="EMBL" id="SIHJ01000001">
    <property type="protein sequence ID" value="TWT36655.1"/>
    <property type="molecule type" value="Genomic_DNA"/>
</dbReference>
<feature type="transmembrane region" description="Helical" evidence="8">
    <location>
        <begin position="220"/>
        <end position="238"/>
    </location>
</feature>
<keyword evidence="3" id="KW-0808">Transferase</keyword>
<dbReference type="InterPro" id="IPR018584">
    <property type="entry name" value="GT87"/>
</dbReference>
<sequence>MPTATSTARSAAPASALSAPALLATALLCIAAVRLVGTLPGAWSRNDFAHYYLSARVLLAGEDPYTASLEPFCERFGFEFDPRIVTGTNPPPLTLLLAGVAWLPPVPAYAVWALLQLTCLAGLLGALVRRAARGGFHAWRWVAIGLVLNSTAVWSNLHYSQVQLLVAMLIAAAYFDKRQGRPLQAVAAVAVAAGLKIYPAALLPWFVLSGAGGGREVARRTLVAAAVGLSILVVTGPGEWRSFATNGLATVQNSVHGSTSNYSIQSAAMIVTGAVVGRPLPGAVMFEVAALSRVAAAGTLALAYLLVWRLRLPPRRAIGLLCVAMIAASPVCWSHYLTLLILPVWLLWEELGGRRWTAASVAVAVLALACLYSELDAPVPLGELGLARSLLHFYPLVVMLTLAGLLALWRVPKPDAGDCSAV</sequence>
<feature type="transmembrane region" description="Helical" evidence="8">
    <location>
        <begin position="185"/>
        <end position="208"/>
    </location>
</feature>
<feature type="transmembrane region" description="Helical" evidence="8">
    <location>
        <begin position="139"/>
        <end position="159"/>
    </location>
</feature>
<comment type="caution">
    <text evidence="9">The sequence shown here is derived from an EMBL/GenBank/DDBJ whole genome shotgun (WGS) entry which is preliminary data.</text>
</comment>
<dbReference type="Proteomes" id="UP000316714">
    <property type="component" value="Unassembled WGS sequence"/>
</dbReference>
<keyword evidence="5 8" id="KW-1133">Transmembrane helix</keyword>
<dbReference type="AlphaFoldDB" id="A0A5C5VG34"/>
<evidence type="ECO:0000256" key="8">
    <source>
        <dbReference type="SAM" id="Phobius"/>
    </source>
</evidence>
<reference evidence="9 10" key="1">
    <citation type="submission" date="2019-02" db="EMBL/GenBank/DDBJ databases">
        <title>Deep-cultivation of Planctomycetes and their phenomic and genomic characterization uncovers novel biology.</title>
        <authorList>
            <person name="Wiegand S."/>
            <person name="Jogler M."/>
            <person name="Boedeker C."/>
            <person name="Pinto D."/>
            <person name="Vollmers J."/>
            <person name="Rivas-Marin E."/>
            <person name="Kohn T."/>
            <person name="Peeters S.H."/>
            <person name="Heuer A."/>
            <person name="Rast P."/>
            <person name="Oberbeckmann S."/>
            <person name="Bunk B."/>
            <person name="Jeske O."/>
            <person name="Meyerdierks A."/>
            <person name="Storesund J.E."/>
            <person name="Kallscheuer N."/>
            <person name="Luecker S."/>
            <person name="Lage O.M."/>
            <person name="Pohl T."/>
            <person name="Merkel B.J."/>
            <person name="Hornburger P."/>
            <person name="Mueller R.-W."/>
            <person name="Bruemmer F."/>
            <person name="Labrenz M."/>
            <person name="Spormann A.M."/>
            <person name="Op Den Camp H."/>
            <person name="Overmann J."/>
            <person name="Amann R."/>
            <person name="Jetten M.S.M."/>
            <person name="Mascher T."/>
            <person name="Medema M.H."/>
            <person name="Devos D.P."/>
            <person name="Kaster A.-K."/>
            <person name="Ovreas L."/>
            <person name="Rohde M."/>
            <person name="Galperin M.Y."/>
            <person name="Jogler C."/>
        </authorList>
    </citation>
    <scope>NUCLEOTIDE SEQUENCE [LARGE SCALE GENOMIC DNA]</scope>
    <source>
        <strain evidence="9 10">KOR34</strain>
    </source>
</reference>
<evidence type="ECO:0000256" key="1">
    <source>
        <dbReference type="ARBA" id="ARBA00004651"/>
    </source>
</evidence>
<proteinExistence type="inferred from homology"/>
<comment type="similarity">
    <text evidence="7">Belongs to the glycosyltransferase 87 family.</text>
</comment>
<keyword evidence="10" id="KW-1185">Reference proteome</keyword>
<dbReference type="Pfam" id="PF09594">
    <property type="entry name" value="GT87"/>
    <property type="match status" value="1"/>
</dbReference>
<feature type="transmembrane region" description="Helical" evidence="8">
    <location>
        <begin position="393"/>
        <end position="411"/>
    </location>
</feature>
<gene>
    <name evidence="9" type="ORF">KOR34_15940</name>
</gene>
<evidence type="ECO:0000256" key="5">
    <source>
        <dbReference type="ARBA" id="ARBA00022989"/>
    </source>
</evidence>
<dbReference type="OrthoDB" id="287892at2"/>
<keyword evidence="6 8" id="KW-0472">Membrane</keyword>
<name>A0A5C5VG34_9BACT</name>
<keyword evidence="2" id="KW-1003">Cell membrane</keyword>
<dbReference type="GO" id="GO:0016758">
    <property type="term" value="F:hexosyltransferase activity"/>
    <property type="evidence" value="ECO:0007669"/>
    <property type="project" value="InterPro"/>
</dbReference>
<dbReference type="GO" id="GO:0005886">
    <property type="term" value="C:plasma membrane"/>
    <property type="evidence" value="ECO:0007669"/>
    <property type="project" value="UniProtKB-SubCell"/>
</dbReference>
<protein>
    <recommendedName>
        <fullName evidence="11">Polyprenol-phosphate-mannose-dependent alpha-(1-2)-phosphatidylinositol mannoside mannosyltransferase</fullName>
    </recommendedName>
</protein>